<gene>
    <name evidence="1" type="ORF">GBAR_LOCUS19017</name>
</gene>
<protein>
    <submittedName>
        <fullName evidence="1">Uncharacterized protein</fullName>
    </submittedName>
</protein>
<evidence type="ECO:0000313" key="2">
    <source>
        <dbReference type="Proteomes" id="UP001174909"/>
    </source>
</evidence>
<accession>A0AA35X0W7</accession>
<comment type="caution">
    <text evidence="1">The sequence shown here is derived from an EMBL/GenBank/DDBJ whole genome shotgun (WGS) entry which is preliminary data.</text>
</comment>
<keyword evidence="2" id="KW-1185">Reference proteome</keyword>
<dbReference type="Proteomes" id="UP001174909">
    <property type="component" value="Unassembled WGS sequence"/>
</dbReference>
<dbReference type="AlphaFoldDB" id="A0AA35X0W7"/>
<organism evidence="1 2">
    <name type="scientific">Geodia barretti</name>
    <name type="common">Barrett's horny sponge</name>
    <dbReference type="NCBI Taxonomy" id="519541"/>
    <lineage>
        <taxon>Eukaryota</taxon>
        <taxon>Metazoa</taxon>
        <taxon>Porifera</taxon>
        <taxon>Demospongiae</taxon>
        <taxon>Heteroscleromorpha</taxon>
        <taxon>Tetractinellida</taxon>
        <taxon>Astrophorina</taxon>
        <taxon>Geodiidae</taxon>
        <taxon>Geodia</taxon>
    </lineage>
</organism>
<sequence length="60" mass="6872">MVSRVVRLSSLQHLVCVSLLVLCCRRIRLPLPALTTPLLQLTSLSPSWKTTLHSLTRYWN</sequence>
<reference evidence="1" key="1">
    <citation type="submission" date="2023-03" db="EMBL/GenBank/DDBJ databases">
        <authorList>
            <person name="Steffen K."/>
            <person name="Cardenas P."/>
        </authorList>
    </citation>
    <scope>NUCLEOTIDE SEQUENCE</scope>
</reference>
<proteinExistence type="predicted"/>
<evidence type="ECO:0000313" key="1">
    <source>
        <dbReference type="EMBL" id="CAI8033717.1"/>
    </source>
</evidence>
<dbReference type="EMBL" id="CASHTH010002687">
    <property type="protein sequence ID" value="CAI8033717.1"/>
    <property type="molecule type" value="Genomic_DNA"/>
</dbReference>
<name>A0AA35X0W7_GEOBA</name>